<evidence type="ECO:0000256" key="5">
    <source>
        <dbReference type="SAM" id="Phobius"/>
    </source>
</evidence>
<feature type="transmembrane region" description="Helical" evidence="5">
    <location>
        <begin position="81"/>
        <end position="101"/>
    </location>
</feature>
<evidence type="ECO:0000256" key="1">
    <source>
        <dbReference type="ARBA" id="ARBA00004141"/>
    </source>
</evidence>
<feature type="transmembrane region" description="Helical" evidence="5">
    <location>
        <begin position="53"/>
        <end position="74"/>
    </location>
</feature>
<keyword evidence="4 5" id="KW-0472">Membrane</keyword>
<accession>A0ABV3ZA70</accession>
<dbReference type="RefSeq" id="WP_369327370.1">
    <property type="nucleotide sequence ID" value="NZ_JAULBC010000001.1"/>
</dbReference>
<dbReference type="InterPro" id="IPR020846">
    <property type="entry name" value="MFS_dom"/>
</dbReference>
<dbReference type="SUPFAM" id="SSF103473">
    <property type="entry name" value="MFS general substrate transporter"/>
    <property type="match status" value="1"/>
</dbReference>
<dbReference type="PROSITE" id="PS50850">
    <property type="entry name" value="MFS"/>
    <property type="match status" value="1"/>
</dbReference>
<feature type="transmembrane region" description="Helical" evidence="5">
    <location>
        <begin position="141"/>
        <end position="164"/>
    </location>
</feature>
<feature type="transmembrane region" description="Helical" evidence="5">
    <location>
        <begin position="107"/>
        <end position="129"/>
    </location>
</feature>
<dbReference type="Pfam" id="PF07690">
    <property type="entry name" value="MFS_1"/>
    <property type="match status" value="1"/>
</dbReference>
<feature type="transmembrane region" description="Helical" evidence="5">
    <location>
        <begin position="7"/>
        <end position="33"/>
    </location>
</feature>
<dbReference type="InterPro" id="IPR036259">
    <property type="entry name" value="MFS_trans_sf"/>
</dbReference>
<evidence type="ECO:0000256" key="2">
    <source>
        <dbReference type="ARBA" id="ARBA00022692"/>
    </source>
</evidence>
<comment type="subcellular location">
    <subcellularLocation>
        <location evidence="1">Membrane</location>
        <topology evidence="1">Multi-pass membrane protein</topology>
    </subcellularLocation>
</comment>
<dbReference type="Gene3D" id="1.20.1250.20">
    <property type="entry name" value="MFS general substrate transporter like domains"/>
    <property type="match status" value="2"/>
</dbReference>
<evidence type="ECO:0000256" key="4">
    <source>
        <dbReference type="ARBA" id="ARBA00023136"/>
    </source>
</evidence>
<proteinExistence type="predicted"/>
<dbReference type="Proteomes" id="UP001560573">
    <property type="component" value="Unassembled WGS sequence"/>
</dbReference>
<dbReference type="EMBL" id="JAULBC010000001">
    <property type="protein sequence ID" value="MEX6685981.1"/>
    <property type="molecule type" value="Genomic_DNA"/>
</dbReference>
<feature type="transmembrane region" description="Helical" evidence="5">
    <location>
        <begin position="259"/>
        <end position="280"/>
    </location>
</feature>
<evidence type="ECO:0000313" key="8">
    <source>
        <dbReference type="Proteomes" id="UP001560573"/>
    </source>
</evidence>
<evidence type="ECO:0000259" key="6">
    <source>
        <dbReference type="PROSITE" id="PS50850"/>
    </source>
</evidence>
<feature type="transmembrane region" description="Helical" evidence="5">
    <location>
        <begin position="292"/>
        <end position="309"/>
    </location>
</feature>
<reference evidence="7 8" key="1">
    <citation type="submission" date="2023-07" db="EMBL/GenBank/DDBJ databases">
        <authorList>
            <person name="Lian W.-H."/>
        </authorList>
    </citation>
    <scope>NUCLEOTIDE SEQUENCE [LARGE SCALE GENOMIC DNA]</scope>
    <source>
        <strain evidence="7 8">SYSU DXS3180</strain>
    </source>
</reference>
<evidence type="ECO:0000313" key="7">
    <source>
        <dbReference type="EMBL" id="MEX6685981.1"/>
    </source>
</evidence>
<dbReference type="PANTHER" id="PTHR23508">
    <property type="entry name" value="CARBOXYLIC ACID TRANSPORTER PROTEIN HOMOLOG"/>
    <property type="match status" value="1"/>
</dbReference>
<keyword evidence="3 5" id="KW-1133">Transmembrane helix</keyword>
<feature type="domain" description="Major facilitator superfamily (MFS) profile" evidence="6">
    <location>
        <begin position="12"/>
        <end position="406"/>
    </location>
</feature>
<dbReference type="PANTHER" id="PTHR23508:SF10">
    <property type="entry name" value="CARBOXYLIC ACID TRANSPORTER PROTEIN HOMOLOG"/>
    <property type="match status" value="1"/>
</dbReference>
<feature type="transmembrane region" description="Helical" evidence="5">
    <location>
        <begin position="381"/>
        <end position="400"/>
    </location>
</feature>
<keyword evidence="2 5" id="KW-0812">Transmembrane</keyword>
<sequence>MKQKSTSLFNIVVIVAALGYFVDIFDLLLFGMIRTSSLKDIGITTKEAIERYGLMLDNWQMTGMLVGGLFWGILGDKKGRLSVLFGSILTYSIANICNGFVKDVHVYAILRFAAGFGLAGELGAGVTMVNEVLDKEKRGLGTAFVAGTGILGAVVGGFVVKWLGDWRMCYFVGGGMGLMLLLLRIGVLESGMYDTMKKQDVKRGSLLLIFQKKERWTKYLAVILIAIPIWYIIQLYAKYSPELADGMGLIFSDTDRKAVPINAIMLAYFGLTLGDFACGLLSQKLKSRKKAIIIFMSMAITFIALFFIVGATNKYFFYAGITLLGFAGGYWAVFMSTAAESFGTNIRSTVTNTAPNFVRGAVVLINLMYEFFKYSMHFNSVYANIFVGIIVFTGGIWAWTKLEETFGKDLDYVEA</sequence>
<protein>
    <submittedName>
        <fullName evidence="7">MFS transporter</fullName>
    </submittedName>
</protein>
<feature type="transmembrane region" description="Helical" evidence="5">
    <location>
        <begin position="170"/>
        <end position="188"/>
    </location>
</feature>
<feature type="transmembrane region" description="Helical" evidence="5">
    <location>
        <begin position="315"/>
        <end position="338"/>
    </location>
</feature>
<dbReference type="InterPro" id="IPR011701">
    <property type="entry name" value="MFS"/>
</dbReference>
<name>A0ABV3ZA70_9BACT</name>
<evidence type="ECO:0000256" key="3">
    <source>
        <dbReference type="ARBA" id="ARBA00022989"/>
    </source>
</evidence>
<gene>
    <name evidence="7" type="ORF">QTN47_00660</name>
</gene>
<comment type="caution">
    <text evidence="7">The sequence shown here is derived from an EMBL/GenBank/DDBJ whole genome shotgun (WGS) entry which is preliminary data.</text>
</comment>
<feature type="transmembrane region" description="Helical" evidence="5">
    <location>
        <begin position="219"/>
        <end position="239"/>
    </location>
</feature>
<keyword evidence="8" id="KW-1185">Reference proteome</keyword>
<organism evidence="7 8">
    <name type="scientific">Danxiaibacter flavus</name>
    <dbReference type="NCBI Taxonomy" id="3049108"/>
    <lineage>
        <taxon>Bacteria</taxon>
        <taxon>Pseudomonadati</taxon>
        <taxon>Bacteroidota</taxon>
        <taxon>Chitinophagia</taxon>
        <taxon>Chitinophagales</taxon>
        <taxon>Chitinophagaceae</taxon>
        <taxon>Danxiaibacter</taxon>
    </lineage>
</organism>